<evidence type="ECO:0000256" key="2">
    <source>
        <dbReference type="ARBA" id="ARBA00023125"/>
    </source>
</evidence>
<keyword evidence="1" id="KW-0805">Transcription regulation</keyword>
<sequence length="280" mass="33035">MNSEKCYSFDKFREEFKPYGLTCETWIPRVMPRYDRHNEIEINYLPQGNITYLRHDEKITIPNKRFTIFWGLIPHQIIHYENVEKYYVCTIPFAHFLSWKLPAQFVDSLLRGDILYEQTDEYSQYDEFLLNNWLKDSGVNMQSDLILLEMQTRITRMAHHLQSSDDGIALVSYQTTLIEKITIYLTKNYCNDIKANDIGDAVGLHPDYANHIFKKAFGTTISDYIAELRIAHAQRKLLTTDMSITDIAYECGFNSIARFNATFFKKIQCTPREYKKKIVK</sequence>
<gene>
    <name evidence="5" type="ORF">F2Y81_01445</name>
</gene>
<dbReference type="InterPro" id="IPR009057">
    <property type="entry name" value="Homeodomain-like_sf"/>
</dbReference>
<protein>
    <submittedName>
        <fullName evidence="5">Helix-turn-helix domain-containing protein</fullName>
    </submittedName>
</protein>
<accession>A0A108TDK6</accession>
<dbReference type="AlphaFoldDB" id="A0A108TDK6"/>
<evidence type="ECO:0000256" key="1">
    <source>
        <dbReference type="ARBA" id="ARBA00023015"/>
    </source>
</evidence>
<keyword evidence="3" id="KW-0804">Transcription</keyword>
<evidence type="ECO:0000313" key="6">
    <source>
        <dbReference type="Proteomes" id="UP000448877"/>
    </source>
</evidence>
<dbReference type="PANTHER" id="PTHR43280:SF27">
    <property type="entry name" value="TRANSCRIPTIONAL REGULATOR MTLR"/>
    <property type="match status" value="1"/>
</dbReference>
<keyword evidence="2" id="KW-0238">DNA-binding</keyword>
<dbReference type="eggNOG" id="COG2207">
    <property type="taxonomic scope" value="Bacteria"/>
</dbReference>
<dbReference type="SMART" id="SM00342">
    <property type="entry name" value="HTH_ARAC"/>
    <property type="match status" value="1"/>
</dbReference>
<dbReference type="PROSITE" id="PS01124">
    <property type="entry name" value="HTH_ARAC_FAMILY_2"/>
    <property type="match status" value="1"/>
</dbReference>
<evidence type="ECO:0000313" key="5">
    <source>
        <dbReference type="EMBL" id="KAA5423836.1"/>
    </source>
</evidence>
<proteinExistence type="predicted"/>
<dbReference type="GO" id="GO:0003700">
    <property type="term" value="F:DNA-binding transcription factor activity"/>
    <property type="evidence" value="ECO:0007669"/>
    <property type="project" value="InterPro"/>
</dbReference>
<reference evidence="5 6" key="1">
    <citation type="journal article" date="2019" name="Nat. Med.">
        <title>A library of human gut bacterial isolates paired with longitudinal multiomics data enables mechanistic microbiome research.</title>
        <authorList>
            <person name="Poyet M."/>
            <person name="Groussin M."/>
            <person name="Gibbons S.M."/>
            <person name="Avila-Pacheco J."/>
            <person name="Jiang X."/>
            <person name="Kearney S.M."/>
            <person name="Perrotta A.R."/>
            <person name="Berdy B."/>
            <person name="Zhao S."/>
            <person name="Lieberman T.D."/>
            <person name="Swanson P.K."/>
            <person name="Smith M."/>
            <person name="Roesemann S."/>
            <person name="Alexander J.E."/>
            <person name="Rich S.A."/>
            <person name="Livny J."/>
            <person name="Vlamakis H."/>
            <person name="Clish C."/>
            <person name="Bullock K."/>
            <person name="Deik A."/>
            <person name="Scott J."/>
            <person name="Pierce K.A."/>
            <person name="Xavier R.J."/>
            <person name="Alm E.J."/>
        </authorList>
    </citation>
    <scope>NUCLEOTIDE SEQUENCE [LARGE SCALE GENOMIC DNA]</scope>
    <source>
        <strain evidence="5 6">BIOML-A6</strain>
    </source>
</reference>
<dbReference type="Proteomes" id="UP000448877">
    <property type="component" value="Unassembled WGS sequence"/>
</dbReference>
<dbReference type="GO" id="GO:0043565">
    <property type="term" value="F:sequence-specific DNA binding"/>
    <property type="evidence" value="ECO:0007669"/>
    <property type="project" value="InterPro"/>
</dbReference>
<dbReference type="Gene3D" id="1.10.10.60">
    <property type="entry name" value="Homeodomain-like"/>
    <property type="match status" value="2"/>
</dbReference>
<comment type="caution">
    <text evidence="5">The sequence shown here is derived from an EMBL/GenBank/DDBJ whole genome shotgun (WGS) entry which is preliminary data.</text>
</comment>
<organism evidence="5 6">
    <name type="scientific">Bacteroides cellulosilyticus</name>
    <dbReference type="NCBI Taxonomy" id="246787"/>
    <lineage>
        <taxon>Bacteria</taxon>
        <taxon>Pseudomonadati</taxon>
        <taxon>Bacteroidota</taxon>
        <taxon>Bacteroidia</taxon>
        <taxon>Bacteroidales</taxon>
        <taxon>Bacteroidaceae</taxon>
        <taxon>Bacteroides</taxon>
    </lineage>
</organism>
<dbReference type="EMBL" id="VVYV01000001">
    <property type="protein sequence ID" value="KAA5423836.1"/>
    <property type="molecule type" value="Genomic_DNA"/>
</dbReference>
<dbReference type="Pfam" id="PF12833">
    <property type="entry name" value="HTH_18"/>
    <property type="match status" value="1"/>
</dbReference>
<dbReference type="SUPFAM" id="SSF46689">
    <property type="entry name" value="Homeodomain-like"/>
    <property type="match status" value="2"/>
</dbReference>
<feature type="domain" description="HTH araC/xylS-type" evidence="4">
    <location>
        <begin position="179"/>
        <end position="277"/>
    </location>
</feature>
<name>A0A108TDK6_9BACE</name>
<dbReference type="RefSeq" id="WP_007215360.1">
    <property type="nucleotide sequence ID" value="NZ_CABMLT010000008.1"/>
</dbReference>
<evidence type="ECO:0000259" key="4">
    <source>
        <dbReference type="PROSITE" id="PS01124"/>
    </source>
</evidence>
<dbReference type="InterPro" id="IPR018060">
    <property type="entry name" value="HTH_AraC"/>
</dbReference>
<evidence type="ECO:0000256" key="3">
    <source>
        <dbReference type="ARBA" id="ARBA00023163"/>
    </source>
</evidence>
<dbReference type="eggNOG" id="COG2169">
    <property type="taxonomic scope" value="Bacteria"/>
</dbReference>
<dbReference type="PANTHER" id="PTHR43280">
    <property type="entry name" value="ARAC-FAMILY TRANSCRIPTIONAL REGULATOR"/>
    <property type="match status" value="1"/>
</dbReference>